<keyword evidence="1" id="KW-0472">Membrane</keyword>
<dbReference type="PANTHER" id="PTHR34473:SF3">
    <property type="entry name" value="TRANSMEMBRANE PROTEIN-RELATED"/>
    <property type="match status" value="1"/>
</dbReference>
<protein>
    <submittedName>
        <fullName evidence="3">PH domain-containing protein</fullName>
    </submittedName>
</protein>
<keyword evidence="1" id="KW-0812">Transmembrane</keyword>
<feature type="transmembrane region" description="Helical" evidence="1">
    <location>
        <begin position="29"/>
        <end position="50"/>
    </location>
</feature>
<keyword evidence="4" id="KW-1185">Reference proteome</keyword>
<dbReference type="InterPro" id="IPR005182">
    <property type="entry name" value="YdbS-like_PH"/>
</dbReference>
<evidence type="ECO:0000256" key="1">
    <source>
        <dbReference type="SAM" id="Phobius"/>
    </source>
</evidence>
<dbReference type="Proteomes" id="UP000317839">
    <property type="component" value="Unassembled WGS sequence"/>
</dbReference>
<name>A0A545TIR2_9GAMM</name>
<feature type="domain" description="YdbS-like PH" evidence="2">
    <location>
        <begin position="85"/>
        <end position="162"/>
    </location>
</feature>
<evidence type="ECO:0000259" key="2">
    <source>
        <dbReference type="Pfam" id="PF03703"/>
    </source>
</evidence>
<evidence type="ECO:0000313" key="3">
    <source>
        <dbReference type="EMBL" id="TQV77112.1"/>
    </source>
</evidence>
<dbReference type="Pfam" id="PF03703">
    <property type="entry name" value="bPH_2"/>
    <property type="match status" value="1"/>
</dbReference>
<comment type="caution">
    <text evidence="3">The sequence shown here is derived from an EMBL/GenBank/DDBJ whole genome shotgun (WGS) entry which is preliminary data.</text>
</comment>
<keyword evidence="1" id="KW-1133">Transmembrane helix</keyword>
<dbReference type="EMBL" id="VIKR01000001">
    <property type="protein sequence ID" value="TQV77112.1"/>
    <property type="molecule type" value="Genomic_DNA"/>
</dbReference>
<dbReference type="PANTHER" id="PTHR34473">
    <property type="entry name" value="UPF0699 TRANSMEMBRANE PROTEIN YDBS"/>
    <property type="match status" value="1"/>
</dbReference>
<accession>A0A545TIR2</accession>
<organism evidence="3 4">
    <name type="scientific">Aliikangiella marina</name>
    <dbReference type="NCBI Taxonomy" id="1712262"/>
    <lineage>
        <taxon>Bacteria</taxon>
        <taxon>Pseudomonadati</taxon>
        <taxon>Pseudomonadota</taxon>
        <taxon>Gammaproteobacteria</taxon>
        <taxon>Oceanospirillales</taxon>
        <taxon>Pleioneaceae</taxon>
        <taxon>Aliikangiella</taxon>
    </lineage>
</organism>
<proteinExistence type="predicted"/>
<gene>
    <name evidence="3" type="ORF">FLL45_03950</name>
</gene>
<reference evidence="3 4" key="1">
    <citation type="submission" date="2019-06" db="EMBL/GenBank/DDBJ databases">
        <title>Draft genome of Aliikangiella marina GYP-15.</title>
        <authorList>
            <person name="Wang G."/>
        </authorList>
    </citation>
    <scope>NUCLEOTIDE SEQUENCE [LARGE SCALE GENOMIC DNA]</scope>
    <source>
        <strain evidence="3 4">GYP-15</strain>
    </source>
</reference>
<feature type="transmembrane region" description="Helical" evidence="1">
    <location>
        <begin position="62"/>
        <end position="83"/>
    </location>
</feature>
<evidence type="ECO:0000313" key="4">
    <source>
        <dbReference type="Proteomes" id="UP000317839"/>
    </source>
</evidence>
<dbReference type="OrthoDB" id="1750577at2"/>
<sequence length="172" mass="19618">MEEYFNNRVTLDSLPKLESLEFQPLEAKYAFLSSVETLLGWLFVLVPFTIIKLFVKPELLPYWSFLIVAAIAILSALFAYFSAKAKGYVLRDRDVLYKQGIWWQKRTGVSFKRIQHIDITHGPIERKFELATIKFFTAGGSLADLSISGLPKSYAEKMRAIIMDKVGSQQDG</sequence>
<dbReference type="AlphaFoldDB" id="A0A545TIR2"/>
<dbReference type="RefSeq" id="WP_142888472.1">
    <property type="nucleotide sequence ID" value="NZ_VIKR01000001.1"/>
</dbReference>